<organism evidence="1 2">
    <name type="scientific">Lichenifustis flavocetrariae</name>
    <dbReference type="NCBI Taxonomy" id="2949735"/>
    <lineage>
        <taxon>Bacteria</taxon>
        <taxon>Pseudomonadati</taxon>
        <taxon>Pseudomonadota</taxon>
        <taxon>Alphaproteobacteria</taxon>
        <taxon>Hyphomicrobiales</taxon>
        <taxon>Lichenihabitantaceae</taxon>
        <taxon>Lichenifustis</taxon>
    </lineage>
</organism>
<dbReference type="PIRSF" id="PIRSF031780">
    <property type="entry name" value="UCP031780"/>
    <property type="match status" value="1"/>
</dbReference>
<gene>
    <name evidence="1" type="ORF">M8523_04410</name>
</gene>
<dbReference type="AlphaFoldDB" id="A0AA41YUR7"/>
<comment type="caution">
    <text evidence="1">The sequence shown here is derived from an EMBL/GenBank/DDBJ whole genome shotgun (WGS) entry which is preliminary data.</text>
</comment>
<name>A0AA41YUR7_9HYPH</name>
<dbReference type="Pfam" id="PF07345">
    <property type="entry name" value="ATPaseInh_sub_z"/>
    <property type="match status" value="1"/>
</dbReference>
<dbReference type="RefSeq" id="WP_282583623.1">
    <property type="nucleotide sequence ID" value="NZ_JAMOIM010000002.1"/>
</dbReference>
<reference evidence="1" key="1">
    <citation type="submission" date="2022-05" db="EMBL/GenBank/DDBJ databases">
        <authorList>
            <person name="Pankratov T."/>
        </authorList>
    </citation>
    <scope>NUCLEOTIDE SEQUENCE</scope>
    <source>
        <strain evidence="1">BP6-180914</strain>
    </source>
</reference>
<evidence type="ECO:0000313" key="1">
    <source>
        <dbReference type="EMBL" id="MCW6507258.1"/>
    </source>
</evidence>
<keyword evidence="2" id="KW-1185">Reference proteome</keyword>
<dbReference type="InterPro" id="IPR009945">
    <property type="entry name" value="ATPase_inh_sub_z"/>
</dbReference>
<dbReference type="InterPro" id="IPR038293">
    <property type="entry name" value="ATPase_inh_sub_z_sf"/>
</dbReference>
<protein>
    <submittedName>
        <fullName evidence="1">DUF1476 domain-containing protein</fullName>
    </submittedName>
</protein>
<proteinExistence type="predicted"/>
<dbReference type="Proteomes" id="UP001165667">
    <property type="component" value="Unassembled WGS sequence"/>
</dbReference>
<dbReference type="EMBL" id="JAMOIM010000002">
    <property type="protein sequence ID" value="MCW6507258.1"/>
    <property type="molecule type" value="Genomic_DNA"/>
</dbReference>
<evidence type="ECO:0000313" key="2">
    <source>
        <dbReference type="Proteomes" id="UP001165667"/>
    </source>
</evidence>
<accession>A0AA41YUR7</accession>
<sequence length="106" mass="11944">MTTFDEREHAFENLYVHDQDVRFRVLARRNKALADWAAALVGKTGADAAAYRDDVLAYALSHDGDEMLAQKILEDLRNGQKIVALPDIRAQMDKFMAAALQHEKEG</sequence>
<dbReference type="Gene3D" id="1.10.790.20">
    <property type="entry name" value="Domain of unknown function DUF1476"/>
    <property type="match status" value="1"/>
</dbReference>